<feature type="transmembrane region" description="Helical" evidence="1">
    <location>
        <begin position="202"/>
        <end position="220"/>
    </location>
</feature>
<evidence type="ECO:0000256" key="1">
    <source>
        <dbReference type="SAM" id="Phobius"/>
    </source>
</evidence>
<gene>
    <name evidence="3" type="ORF">KME15_04675</name>
</gene>
<dbReference type="Gene3D" id="1.20.144.10">
    <property type="entry name" value="Phosphatidic acid phosphatase type 2/haloperoxidase"/>
    <property type="match status" value="1"/>
</dbReference>
<reference evidence="3" key="1">
    <citation type="submission" date="2021-05" db="EMBL/GenBank/DDBJ databases">
        <authorList>
            <person name="Pietrasiak N."/>
            <person name="Ward R."/>
            <person name="Stajich J.E."/>
            <person name="Kurbessoian T."/>
        </authorList>
    </citation>
    <scope>NUCLEOTIDE SEQUENCE</scope>
    <source>
        <strain evidence="3">UHER 2000/2452</strain>
    </source>
</reference>
<keyword evidence="1" id="KW-1133">Transmembrane helix</keyword>
<reference evidence="3" key="2">
    <citation type="journal article" date="2022" name="Microbiol. Resour. Announc.">
        <title>Metagenome Sequencing to Explore Phylogenomics of Terrestrial Cyanobacteria.</title>
        <authorList>
            <person name="Ward R.D."/>
            <person name="Stajich J.E."/>
            <person name="Johansen J.R."/>
            <person name="Huntemann M."/>
            <person name="Clum A."/>
            <person name="Foster B."/>
            <person name="Foster B."/>
            <person name="Roux S."/>
            <person name="Palaniappan K."/>
            <person name="Varghese N."/>
            <person name="Mukherjee S."/>
            <person name="Reddy T.B.K."/>
            <person name="Daum C."/>
            <person name="Copeland A."/>
            <person name="Chen I.A."/>
            <person name="Ivanova N.N."/>
            <person name="Kyrpides N.C."/>
            <person name="Shapiro N."/>
            <person name="Eloe-Fadrosh E.A."/>
            <person name="Pietrasiak N."/>
        </authorList>
    </citation>
    <scope>NUCLEOTIDE SEQUENCE</scope>
    <source>
        <strain evidence="3">UHER 2000/2452</strain>
    </source>
</reference>
<feature type="transmembrane region" description="Helical" evidence="1">
    <location>
        <begin position="175"/>
        <end position="196"/>
    </location>
</feature>
<feature type="transmembrane region" description="Helical" evidence="1">
    <location>
        <begin position="27"/>
        <end position="49"/>
    </location>
</feature>
<evidence type="ECO:0000259" key="2">
    <source>
        <dbReference type="SMART" id="SM00014"/>
    </source>
</evidence>
<dbReference type="EMBL" id="JAHHHD010000003">
    <property type="protein sequence ID" value="MBW4657946.1"/>
    <property type="molecule type" value="Genomic_DNA"/>
</dbReference>
<keyword evidence="1" id="KW-0472">Membrane</keyword>
<feature type="transmembrane region" description="Helical" evidence="1">
    <location>
        <begin position="150"/>
        <end position="168"/>
    </location>
</feature>
<evidence type="ECO:0000313" key="3">
    <source>
        <dbReference type="EMBL" id="MBW4657946.1"/>
    </source>
</evidence>
<dbReference type="PANTHER" id="PTHR14969:SF13">
    <property type="entry name" value="AT30094P"/>
    <property type="match status" value="1"/>
</dbReference>
<dbReference type="Proteomes" id="UP000757435">
    <property type="component" value="Unassembled WGS sequence"/>
</dbReference>
<dbReference type="SMART" id="SM00014">
    <property type="entry name" value="acidPPc"/>
    <property type="match status" value="1"/>
</dbReference>
<sequence>MANGSFSRPHSFNQFLKQWMSRHWQSVTVALLGVLIPLQAFLILALVIWRHQGGLQWDIAILNGVHGMASPQLDAFAKVLTNFGTAWGVFPAVGLIALSLLFYRRWRSLTYVLITTIGCGMINTSAKAFLHRDRPSLWEHSSIHGFSFPSGHAMSSMVLVVALTVLAWKTRWRGLAIGLGSLFVTAIGWTRLYLGVHYPSDILAGWMLTLAWAISVSLIVRPNFQPPNLLEINALENQEESVPADELIPD</sequence>
<dbReference type="InterPro" id="IPR000326">
    <property type="entry name" value="PAP2/HPO"/>
</dbReference>
<comment type="caution">
    <text evidence="3">The sequence shown here is derived from an EMBL/GenBank/DDBJ whole genome shotgun (WGS) entry which is preliminary data.</text>
</comment>
<feature type="transmembrane region" description="Helical" evidence="1">
    <location>
        <begin position="110"/>
        <end position="130"/>
    </location>
</feature>
<dbReference type="PANTHER" id="PTHR14969">
    <property type="entry name" value="SPHINGOSINE-1-PHOSPHATE PHOSPHOHYDROLASE"/>
    <property type="match status" value="1"/>
</dbReference>
<dbReference type="Pfam" id="PF01569">
    <property type="entry name" value="PAP2"/>
    <property type="match status" value="1"/>
</dbReference>
<dbReference type="SUPFAM" id="SSF48317">
    <property type="entry name" value="Acid phosphatase/Vanadium-dependent haloperoxidase"/>
    <property type="match status" value="1"/>
</dbReference>
<protein>
    <submittedName>
        <fullName evidence="3">Phosphatase PAP2 family protein</fullName>
    </submittedName>
</protein>
<feature type="transmembrane region" description="Helical" evidence="1">
    <location>
        <begin position="83"/>
        <end position="103"/>
    </location>
</feature>
<evidence type="ECO:0000313" key="4">
    <source>
        <dbReference type="Proteomes" id="UP000757435"/>
    </source>
</evidence>
<proteinExistence type="predicted"/>
<feature type="domain" description="Phosphatidic acid phosphatase type 2/haloperoxidase" evidence="2">
    <location>
        <begin position="109"/>
        <end position="217"/>
    </location>
</feature>
<dbReference type="AlphaFoldDB" id="A0A951Q9U6"/>
<accession>A0A951Q9U6</accession>
<dbReference type="InterPro" id="IPR036938">
    <property type="entry name" value="PAP2/HPO_sf"/>
</dbReference>
<keyword evidence="1" id="KW-0812">Transmembrane</keyword>
<name>A0A951Q9U6_9CYAN</name>
<dbReference type="CDD" id="cd03392">
    <property type="entry name" value="PAP2_like_2"/>
    <property type="match status" value="1"/>
</dbReference>
<organism evidence="3 4">
    <name type="scientific">Drouetiella hepatica Uher 2000/2452</name>
    <dbReference type="NCBI Taxonomy" id="904376"/>
    <lineage>
        <taxon>Bacteria</taxon>
        <taxon>Bacillati</taxon>
        <taxon>Cyanobacteriota</taxon>
        <taxon>Cyanophyceae</taxon>
        <taxon>Oculatellales</taxon>
        <taxon>Oculatellaceae</taxon>
        <taxon>Drouetiella</taxon>
    </lineage>
</organism>